<proteinExistence type="inferred from homology"/>
<dbReference type="InterPro" id="IPR036291">
    <property type="entry name" value="NAD(P)-bd_dom_sf"/>
</dbReference>
<dbReference type="FunFam" id="1.10.8.400:FF:000001">
    <property type="entry name" value="Enoyl-[acyl-carrier-protein] reductase [NADH]"/>
    <property type="match status" value="1"/>
</dbReference>
<organism evidence="8 9">
    <name type="scientific">Glycine soja</name>
    <name type="common">Wild soybean</name>
    <dbReference type="NCBI Taxonomy" id="3848"/>
    <lineage>
        <taxon>Eukaryota</taxon>
        <taxon>Viridiplantae</taxon>
        <taxon>Streptophyta</taxon>
        <taxon>Embryophyta</taxon>
        <taxon>Tracheophyta</taxon>
        <taxon>Spermatophyta</taxon>
        <taxon>Magnoliopsida</taxon>
        <taxon>eudicotyledons</taxon>
        <taxon>Gunneridae</taxon>
        <taxon>Pentapetalae</taxon>
        <taxon>rosids</taxon>
        <taxon>fabids</taxon>
        <taxon>Fabales</taxon>
        <taxon>Fabaceae</taxon>
        <taxon>Papilionoideae</taxon>
        <taxon>50 kb inversion clade</taxon>
        <taxon>NPAAA clade</taxon>
        <taxon>indigoferoid/millettioid clade</taxon>
        <taxon>Phaseoleae</taxon>
        <taxon>Glycine</taxon>
        <taxon>Glycine subgen. Soja</taxon>
    </lineage>
</organism>
<dbReference type="InterPro" id="IPR002347">
    <property type="entry name" value="SDR_fam"/>
</dbReference>
<keyword evidence="9" id="KW-1185">Reference proteome</keyword>
<evidence type="ECO:0000256" key="5">
    <source>
        <dbReference type="ARBA" id="ARBA00023002"/>
    </source>
</evidence>
<dbReference type="EMBL" id="QZWG01000018">
    <property type="protein sequence ID" value="RZB52206.1"/>
    <property type="molecule type" value="Genomic_DNA"/>
</dbReference>
<dbReference type="AlphaFoldDB" id="A0A445FTK9"/>
<evidence type="ECO:0000256" key="3">
    <source>
        <dbReference type="ARBA" id="ARBA00022516"/>
    </source>
</evidence>
<keyword evidence="4" id="KW-0276">Fatty acid metabolism</keyword>
<name>A0A445FTK9_GLYSO</name>
<dbReference type="PANTHER" id="PTHR43159">
    <property type="entry name" value="ENOYL-[ACYL-CARRIER-PROTEIN] REDUCTASE"/>
    <property type="match status" value="1"/>
</dbReference>
<dbReference type="Pfam" id="PF13561">
    <property type="entry name" value="adh_short_C2"/>
    <property type="match status" value="1"/>
</dbReference>
<accession>A0A445FTK9</accession>
<keyword evidence="7" id="KW-0275">Fatty acid biosynthesis</keyword>
<dbReference type="PANTHER" id="PTHR43159:SF10">
    <property type="entry name" value="ENOYL-ACYL-CARRIER REDUCTASE"/>
    <property type="match status" value="1"/>
</dbReference>
<protein>
    <submittedName>
        <fullName evidence="8">Enoyl-[acyl-carrier-protein] reductase [NADH], chloroplastic</fullName>
    </submittedName>
</protein>
<sequence>MSNVKVTCPKYETQTKVKKEGGLGVKNLEVFNISLLAKWKWRCIHDHNALWRDLLAFRYGNLIAKQTCSLDRSWGTKDSIWWRDLMLLEKDLSQNQNFFQRAVSCDVGDGQSILFWYNKWLGSEPLKDAFPELFAMSSQQLVSVGNAGSWRRDQWTWGLTWKRQLNSNEEESLHSLETILVDVHLVAESHDRWKWSLHNSKLFTVRNNSIFKEEEKDIPKTINQIKHICWAWFMGKVTPHFLWPPSCSCLFGLYNARSRCSAFILHLDKMATTTVSNLPIAMSRPKIPSSQRIANVCPAILGGRSKVGSCYKLASVCHVASAQPFHQGLAMTSGAAKYGKILTKAMSESSSNKEVAGLPIDLKGKRAFIAGVADDNGYGWAIAKSLAAAGAEILVGTWVPALNIFESSLRRGKFDESRKLQDGSLMEIAKVYPLDAVYDNPEDVPEDVKANKRYAGATNWTVQVEGIKVADMARHIPTPEMAVRTHDVDLKSTVSRTQTKPEYPNANKNACREGHGCCGKYSNGASVEGSRHEGRGFRRRQVVQIFPPRIRGYPKSSLQSPPRRKSLADLEVAESVKKDFGTIDILVHSLANGPEVSKPLSETSRKGYLAALSASNGSAISLTYIASERIIPGYGGGMSSAKAALESDTRVLAFEAGRKKRIRVNTISAGPLGSRAAKAIGFIDMMIDYSFTNAPLQKELHAEEVGNTAAFLSSPLASAITGAVIYVDNGLNAMGVGVDSPIFKELDIPKEHH</sequence>
<comment type="pathway">
    <text evidence="1">Lipid metabolism; fatty acid biosynthesis.</text>
</comment>
<dbReference type="Gene3D" id="3.40.50.720">
    <property type="entry name" value="NAD(P)-binding Rossmann-like Domain"/>
    <property type="match status" value="2"/>
</dbReference>
<reference evidence="8 9" key="1">
    <citation type="submission" date="2018-09" db="EMBL/GenBank/DDBJ databases">
        <title>A high-quality reference genome of wild soybean provides a powerful tool to mine soybean genomes.</title>
        <authorList>
            <person name="Xie M."/>
            <person name="Chung C.Y.L."/>
            <person name="Li M.-W."/>
            <person name="Wong F.-L."/>
            <person name="Chan T.-F."/>
            <person name="Lam H.-M."/>
        </authorList>
    </citation>
    <scope>NUCLEOTIDE SEQUENCE [LARGE SCALE GENOMIC DNA]</scope>
    <source>
        <strain evidence="9">cv. W05</strain>
        <tissue evidence="8">Hypocotyl of etiolated seedlings</tissue>
    </source>
</reference>
<comment type="caution">
    <text evidence="8">The sequence shown here is derived from an EMBL/GenBank/DDBJ whole genome shotgun (WGS) entry which is preliminary data.</text>
</comment>
<comment type="similarity">
    <text evidence="2">Belongs to the short-chain dehydrogenases/reductases (SDR) family. FabI subfamily.</text>
</comment>
<evidence type="ECO:0000313" key="9">
    <source>
        <dbReference type="Proteomes" id="UP000289340"/>
    </source>
</evidence>
<dbReference type="SUPFAM" id="SSF51735">
    <property type="entry name" value="NAD(P)-binding Rossmann-fold domains"/>
    <property type="match status" value="2"/>
</dbReference>
<evidence type="ECO:0000256" key="2">
    <source>
        <dbReference type="ARBA" id="ARBA00009233"/>
    </source>
</evidence>
<dbReference type="Proteomes" id="UP000289340">
    <property type="component" value="Chromosome 18"/>
</dbReference>
<gene>
    <name evidence="8" type="ORF">D0Y65_048595</name>
</gene>
<keyword evidence="5" id="KW-0560">Oxidoreductase</keyword>
<dbReference type="Gene3D" id="1.10.8.400">
    <property type="entry name" value="Enoyl acyl carrier protein reductase"/>
    <property type="match status" value="1"/>
</dbReference>
<keyword evidence="3" id="KW-0444">Lipid biosynthesis</keyword>
<evidence type="ECO:0000256" key="6">
    <source>
        <dbReference type="ARBA" id="ARBA00023098"/>
    </source>
</evidence>
<dbReference type="PRINTS" id="PR00081">
    <property type="entry name" value="GDHRDH"/>
</dbReference>
<dbReference type="GO" id="GO:0006633">
    <property type="term" value="P:fatty acid biosynthetic process"/>
    <property type="evidence" value="ECO:0007669"/>
    <property type="project" value="UniProtKB-KW"/>
</dbReference>
<evidence type="ECO:0000256" key="7">
    <source>
        <dbReference type="ARBA" id="ARBA00023160"/>
    </source>
</evidence>
<keyword evidence="6" id="KW-0443">Lipid metabolism</keyword>
<evidence type="ECO:0000256" key="4">
    <source>
        <dbReference type="ARBA" id="ARBA00022832"/>
    </source>
</evidence>
<evidence type="ECO:0000256" key="1">
    <source>
        <dbReference type="ARBA" id="ARBA00005194"/>
    </source>
</evidence>
<evidence type="ECO:0000313" key="8">
    <source>
        <dbReference type="EMBL" id="RZB52206.1"/>
    </source>
</evidence>
<dbReference type="InterPro" id="IPR014358">
    <property type="entry name" value="Enoyl-ACP_Rdtase_NADH"/>
</dbReference>
<dbReference type="GO" id="GO:0004318">
    <property type="term" value="F:enoyl-[acyl-carrier-protein] reductase (NADH) activity"/>
    <property type="evidence" value="ECO:0007669"/>
    <property type="project" value="InterPro"/>
</dbReference>